<dbReference type="Proteomes" id="UP000029223">
    <property type="component" value="Unassembled WGS sequence"/>
</dbReference>
<gene>
    <name evidence="1" type="ORF">JCM19239_1503</name>
</gene>
<comment type="caution">
    <text evidence="1">The sequence shown here is derived from an EMBL/GenBank/DDBJ whole genome shotgun (WGS) entry which is preliminary data.</text>
</comment>
<name>A0ABQ0JG96_9VIBR</name>
<dbReference type="EMBL" id="BBMS01000033">
    <property type="protein sequence ID" value="GAL27782.1"/>
    <property type="molecule type" value="Genomic_DNA"/>
</dbReference>
<evidence type="ECO:0000313" key="1">
    <source>
        <dbReference type="EMBL" id="GAL27782.1"/>
    </source>
</evidence>
<keyword evidence="2" id="KW-1185">Reference proteome</keyword>
<proteinExistence type="predicted"/>
<reference evidence="2" key="1">
    <citation type="submission" date="2014-09" db="EMBL/GenBank/DDBJ databases">
        <title>Vibrio variabilis JCM 19239. (C206) whole genome shotgun sequence.</title>
        <authorList>
            <person name="Sawabe T."/>
            <person name="Meirelles P."/>
            <person name="Nakanishi M."/>
            <person name="Sayaka M."/>
            <person name="Hattori M."/>
            <person name="Ohkuma M."/>
        </authorList>
    </citation>
    <scope>NUCLEOTIDE SEQUENCE [LARGE SCALE GENOMIC DNA]</scope>
    <source>
        <strain evidence="2">JCM 19239</strain>
    </source>
</reference>
<evidence type="ECO:0000313" key="2">
    <source>
        <dbReference type="Proteomes" id="UP000029223"/>
    </source>
</evidence>
<protein>
    <submittedName>
        <fullName evidence="1">Uncharacterized protein</fullName>
    </submittedName>
</protein>
<organism evidence="1 2">
    <name type="scientific">Vibrio variabilis</name>
    <dbReference type="NCBI Taxonomy" id="990271"/>
    <lineage>
        <taxon>Bacteria</taxon>
        <taxon>Pseudomonadati</taxon>
        <taxon>Pseudomonadota</taxon>
        <taxon>Gammaproteobacteria</taxon>
        <taxon>Vibrionales</taxon>
        <taxon>Vibrionaceae</taxon>
        <taxon>Vibrio</taxon>
    </lineage>
</organism>
<accession>A0ABQ0JG96</accession>
<sequence length="43" mass="4940">MIRQSETKEERSTLSFERSAHRLVSGFNDELDIAFNALNLQEG</sequence>